<accession>A0A165CZG3</accession>
<gene>
    <name evidence="10" type="ORF">CALCODRAFT_442667</name>
</gene>
<evidence type="ECO:0000256" key="4">
    <source>
        <dbReference type="ARBA" id="ARBA00022806"/>
    </source>
</evidence>
<dbReference type="InterPro" id="IPR001650">
    <property type="entry name" value="Helicase_C-like"/>
</dbReference>
<dbReference type="Gene3D" id="3.40.50.300">
    <property type="entry name" value="P-loop containing nucleotide triphosphate hydrolases"/>
    <property type="match status" value="2"/>
</dbReference>
<protein>
    <recommendedName>
        <fullName evidence="1">RNA helicase</fullName>
        <ecNumber evidence="1">3.6.4.13</ecNumber>
    </recommendedName>
</protein>
<keyword evidence="6" id="KW-0694">RNA-binding</keyword>
<reference evidence="10 11" key="1">
    <citation type="journal article" date="2016" name="Mol. Biol. Evol.">
        <title>Comparative Genomics of Early-Diverging Mushroom-Forming Fungi Provides Insights into the Origins of Lignocellulose Decay Capabilities.</title>
        <authorList>
            <person name="Nagy L.G."/>
            <person name="Riley R."/>
            <person name="Tritt A."/>
            <person name="Adam C."/>
            <person name="Daum C."/>
            <person name="Floudas D."/>
            <person name="Sun H."/>
            <person name="Yadav J.S."/>
            <person name="Pangilinan J."/>
            <person name="Larsson K.H."/>
            <person name="Matsuura K."/>
            <person name="Barry K."/>
            <person name="Labutti K."/>
            <person name="Kuo R."/>
            <person name="Ohm R.A."/>
            <person name="Bhattacharya S.S."/>
            <person name="Shirouzu T."/>
            <person name="Yoshinaga Y."/>
            <person name="Martin F.M."/>
            <person name="Grigoriev I.V."/>
            <person name="Hibbett D.S."/>
        </authorList>
    </citation>
    <scope>NUCLEOTIDE SEQUENCE [LARGE SCALE GENOMIC DNA]</scope>
    <source>
        <strain evidence="10 11">HHB12733</strain>
    </source>
</reference>
<organism evidence="10 11">
    <name type="scientific">Calocera cornea HHB12733</name>
    <dbReference type="NCBI Taxonomy" id="1353952"/>
    <lineage>
        <taxon>Eukaryota</taxon>
        <taxon>Fungi</taxon>
        <taxon>Dikarya</taxon>
        <taxon>Basidiomycota</taxon>
        <taxon>Agaricomycotina</taxon>
        <taxon>Dacrymycetes</taxon>
        <taxon>Dacrymycetales</taxon>
        <taxon>Dacrymycetaceae</taxon>
        <taxon>Calocera</taxon>
    </lineage>
</organism>
<dbReference type="PROSITE" id="PS51194">
    <property type="entry name" value="HELICASE_CTER"/>
    <property type="match status" value="1"/>
</dbReference>
<dbReference type="SMART" id="SM00490">
    <property type="entry name" value="HELICc"/>
    <property type="match status" value="1"/>
</dbReference>
<evidence type="ECO:0000256" key="5">
    <source>
        <dbReference type="ARBA" id="ARBA00022840"/>
    </source>
</evidence>
<sequence>MLPGLLASIHELVGEDAQPTPIQAISLDYFFRERGPNKRNRTRGSSETLLAAETGSGKTLAYLMPVLQNLKETEAEVDATEGRKMNSPRALILAPTHELCRQLAQAVKQLTHIDKLRTVCFSNPLPRKRTKDLYDEHATPDEFEAHREGSRPADIVVGTPSKMLEMFRLKDAVEEQLDEQGEVVVRKDFGESQGLERVQWVVVDEADVLFGHDFRPATRALLHFVREARSRGKGESADAAETTTDAAVAMPAVDATKVFTAPPFNLLLSTATVSAALGTQLAIFHPQMIQLLSPNLHKLPRTLKTEHVAWRSGNRSADVAEKIFSIWTEEAREKRLSTGVKFLPADRGKVLVFCNTSAHAEKLGNELRARAVNCIVLTSESDLRRRGSNHHLDGFLTSKDGALGPKPPRASLMKPLDPQLRRAAAAQAPEAPAHLAPQVLVTTSLLSRGLDFRASVKYVIIMDEPQNMIDFVHRAGRTGRAGQQGRVVLFGKGDKKSESPYIQEMRGRVRALAA</sequence>
<dbReference type="InterPro" id="IPR050079">
    <property type="entry name" value="DEAD_box_RNA_helicase"/>
</dbReference>
<dbReference type="InParanoid" id="A0A165CZG3"/>
<dbReference type="Pfam" id="PF00270">
    <property type="entry name" value="DEAD"/>
    <property type="match status" value="1"/>
</dbReference>
<evidence type="ECO:0000313" key="11">
    <source>
        <dbReference type="Proteomes" id="UP000076842"/>
    </source>
</evidence>
<evidence type="ECO:0000256" key="1">
    <source>
        <dbReference type="ARBA" id="ARBA00012552"/>
    </source>
</evidence>
<dbReference type="InterPro" id="IPR027417">
    <property type="entry name" value="P-loop_NTPase"/>
</dbReference>
<dbReference type="PROSITE" id="PS51192">
    <property type="entry name" value="HELICASE_ATP_BIND_1"/>
    <property type="match status" value="1"/>
</dbReference>
<dbReference type="EC" id="3.6.4.13" evidence="1"/>
<dbReference type="SMART" id="SM00487">
    <property type="entry name" value="DEXDc"/>
    <property type="match status" value="1"/>
</dbReference>
<keyword evidence="2" id="KW-0547">Nucleotide-binding</keyword>
<evidence type="ECO:0000256" key="6">
    <source>
        <dbReference type="ARBA" id="ARBA00022884"/>
    </source>
</evidence>
<evidence type="ECO:0000256" key="7">
    <source>
        <dbReference type="ARBA" id="ARBA00047984"/>
    </source>
</evidence>
<proteinExistence type="predicted"/>
<dbReference type="GO" id="GO:0016787">
    <property type="term" value="F:hydrolase activity"/>
    <property type="evidence" value="ECO:0007669"/>
    <property type="project" value="UniProtKB-KW"/>
</dbReference>
<dbReference type="Pfam" id="PF00271">
    <property type="entry name" value="Helicase_C"/>
    <property type="match status" value="1"/>
</dbReference>
<dbReference type="SUPFAM" id="SSF52540">
    <property type="entry name" value="P-loop containing nucleoside triphosphate hydrolases"/>
    <property type="match status" value="1"/>
</dbReference>
<dbReference type="InterPro" id="IPR014001">
    <property type="entry name" value="Helicase_ATP-bd"/>
</dbReference>
<dbReference type="OrthoDB" id="10256233at2759"/>
<dbReference type="GO" id="GO:0005524">
    <property type="term" value="F:ATP binding"/>
    <property type="evidence" value="ECO:0007669"/>
    <property type="project" value="UniProtKB-KW"/>
</dbReference>
<evidence type="ECO:0000259" key="8">
    <source>
        <dbReference type="PROSITE" id="PS51192"/>
    </source>
</evidence>
<dbReference type="Proteomes" id="UP000076842">
    <property type="component" value="Unassembled WGS sequence"/>
</dbReference>
<evidence type="ECO:0000313" key="10">
    <source>
        <dbReference type="EMBL" id="KZT51741.1"/>
    </source>
</evidence>
<dbReference type="AlphaFoldDB" id="A0A165CZG3"/>
<keyword evidence="4" id="KW-0347">Helicase</keyword>
<keyword evidence="3 10" id="KW-0378">Hydrolase</keyword>
<dbReference type="GO" id="GO:0003723">
    <property type="term" value="F:RNA binding"/>
    <property type="evidence" value="ECO:0007669"/>
    <property type="project" value="UniProtKB-KW"/>
</dbReference>
<feature type="domain" description="Helicase C-terminal" evidence="9">
    <location>
        <begin position="335"/>
        <end position="514"/>
    </location>
</feature>
<feature type="domain" description="Helicase ATP-binding" evidence="8">
    <location>
        <begin position="39"/>
        <end position="291"/>
    </location>
</feature>
<dbReference type="PANTHER" id="PTHR47959">
    <property type="entry name" value="ATP-DEPENDENT RNA HELICASE RHLE-RELATED"/>
    <property type="match status" value="1"/>
</dbReference>
<dbReference type="InterPro" id="IPR011545">
    <property type="entry name" value="DEAD/DEAH_box_helicase_dom"/>
</dbReference>
<dbReference type="STRING" id="1353952.A0A165CZG3"/>
<evidence type="ECO:0000256" key="2">
    <source>
        <dbReference type="ARBA" id="ARBA00022741"/>
    </source>
</evidence>
<dbReference type="GO" id="GO:0005829">
    <property type="term" value="C:cytosol"/>
    <property type="evidence" value="ECO:0007669"/>
    <property type="project" value="TreeGrafter"/>
</dbReference>
<evidence type="ECO:0000259" key="9">
    <source>
        <dbReference type="PROSITE" id="PS51194"/>
    </source>
</evidence>
<dbReference type="CDD" id="cd18787">
    <property type="entry name" value="SF2_C_DEAD"/>
    <property type="match status" value="1"/>
</dbReference>
<keyword evidence="11" id="KW-1185">Reference proteome</keyword>
<keyword evidence="5" id="KW-0067">ATP-binding</keyword>
<dbReference type="GO" id="GO:0003724">
    <property type="term" value="F:RNA helicase activity"/>
    <property type="evidence" value="ECO:0007669"/>
    <property type="project" value="UniProtKB-EC"/>
</dbReference>
<name>A0A165CZG3_9BASI</name>
<comment type="catalytic activity">
    <reaction evidence="7">
        <text>ATP + H2O = ADP + phosphate + H(+)</text>
        <dbReference type="Rhea" id="RHEA:13065"/>
        <dbReference type="ChEBI" id="CHEBI:15377"/>
        <dbReference type="ChEBI" id="CHEBI:15378"/>
        <dbReference type="ChEBI" id="CHEBI:30616"/>
        <dbReference type="ChEBI" id="CHEBI:43474"/>
        <dbReference type="ChEBI" id="CHEBI:456216"/>
        <dbReference type="EC" id="3.6.4.13"/>
    </reaction>
</comment>
<dbReference type="EMBL" id="KV424093">
    <property type="protein sequence ID" value="KZT51741.1"/>
    <property type="molecule type" value="Genomic_DNA"/>
</dbReference>
<dbReference type="PANTHER" id="PTHR47959:SF1">
    <property type="entry name" value="ATP-DEPENDENT RNA HELICASE DBPA"/>
    <property type="match status" value="1"/>
</dbReference>
<evidence type="ECO:0000256" key="3">
    <source>
        <dbReference type="ARBA" id="ARBA00022801"/>
    </source>
</evidence>